<dbReference type="Proteomes" id="UP001610335">
    <property type="component" value="Unassembled WGS sequence"/>
</dbReference>
<evidence type="ECO:0000313" key="1">
    <source>
        <dbReference type="EMBL" id="KAL2820957.1"/>
    </source>
</evidence>
<proteinExistence type="predicted"/>
<sequence>MWQFSTSRESYTIKTTVAPIQIRIIRVPIRSVVVKTVTRHEETSRFIWRIFMGGKLYRGGFQRLVGNFYNRIRFGFPVQTKLSPFAQHGVSRLITYPGNMWDRELGDDDPVCPYPRLINRSDVQCPPWDSCLPDHLRISHGSRIKCGKLHFPLSSSSPSRK</sequence>
<keyword evidence="2" id="KW-1185">Reference proteome</keyword>
<protein>
    <submittedName>
        <fullName evidence="1">Uncharacterized protein</fullName>
    </submittedName>
</protein>
<dbReference type="EMBL" id="JBFXLS010000066">
    <property type="protein sequence ID" value="KAL2820957.1"/>
    <property type="molecule type" value="Genomic_DNA"/>
</dbReference>
<feature type="non-terminal residue" evidence="1">
    <location>
        <position position="1"/>
    </location>
</feature>
<organism evidence="1 2">
    <name type="scientific">Aspergillus cavernicola</name>
    <dbReference type="NCBI Taxonomy" id="176166"/>
    <lineage>
        <taxon>Eukaryota</taxon>
        <taxon>Fungi</taxon>
        <taxon>Dikarya</taxon>
        <taxon>Ascomycota</taxon>
        <taxon>Pezizomycotina</taxon>
        <taxon>Eurotiomycetes</taxon>
        <taxon>Eurotiomycetidae</taxon>
        <taxon>Eurotiales</taxon>
        <taxon>Aspergillaceae</taxon>
        <taxon>Aspergillus</taxon>
        <taxon>Aspergillus subgen. Nidulantes</taxon>
    </lineage>
</organism>
<accession>A0ABR4HZN4</accession>
<gene>
    <name evidence="1" type="ORF">BDW59DRAFT_150378</name>
</gene>
<comment type="caution">
    <text evidence="1">The sequence shown here is derived from an EMBL/GenBank/DDBJ whole genome shotgun (WGS) entry which is preliminary data.</text>
</comment>
<name>A0ABR4HZN4_9EURO</name>
<evidence type="ECO:0000313" key="2">
    <source>
        <dbReference type="Proteomes" id="UP001610335"/>
    </source>
</evidence>
<reference evidence="1 2" key="1">
    <citation type="submission" date="2024-07" db="EMBL/GenBank/DDBJ databases">
        <title>Section-level genome sequencing and comparative genomics of Aspergillus sections Usti and Cavernicolus.</title>
        <authorList>
            <consortium name="Lawrence Berkeley National Laboratory"/>
            <person name="Nybo J.L."/>
            <person name="Vesth T.C."/>
            <person name="Theobald S."/>
            <person name="Frisvad J.C."/>
            <person name="Larsen T.O."/>
            <person name="Kjaerboelling I."/>
            <person name="Rothschild-Mancinelli K."/>
            <person name="Lyhne E.K."/>
            <person name="Kogle M.E."/>
            <person name="Barry K."/>
            <person name="Clum A."/>
            <person name="Na H."/>
            <person name="Ledsgaard L."/>
            <person name="Lin J."/>
            <person name="Lipzen A."/>
            <person name="Kuo A."/>
            <person name="Riley R."/>
            <person name="Mondo S."/>
            <person name="LaButti K."/>
            <person name="Haridas S."/>
            <person name="Pangalinan J."/>
            <person name="Salamov A.A."/>
            <person name="Simmons B.A."/>
            <person name="Magnuson J.K."/>
            <person name="Chen J."/>
            <person name="Drula E."/>
            <person name="Henrissat B."/>
            <person name="Wiebenga A."/>
            <person name="Lubbers R.J."/>
            <person name="Gomes A.C."/>
            <person name="Makela M.R."/>
            <person name="Stajich J."/>
            <person name="Grigoriev I.V."/>
            <person name="Mortensen U.H."/>
            <person name="De vries R.P."/>
            <person name="Baker S.E."/>
            <person name="Andersen M.R."/>
        </authorList>
    </citation>
    <scope>NUCLEOTIDE SEQUENCE [LARGE SCALE GENOMIC DNA]</scope>
    <source>
        <strain evidence="1 2">CBS 600.67</strain>
    </source>
</reference>